<dbReference type="EMBL" id="FNQJ01000056">
    <property type="protein sequence ID" value="SEA95266.1"/>
    <property type="molecule type" value="Genomic_DNA"/>
</dbReference>
<dbReference type="InterPro" id="IPR051120">
    <property type="entry name" value="ABC_AA/LPS_Transport"/>
</dbReference>
<organism evidence="6 7">
    <name type="scientific">Acidovorax soli</name>
    <dbReference type="NCBI Taxonomy" id="592050"/>
    <lineage>
        <taxon>Bacteria</taxon>
        <taxon>Pseudomonadati</taxon>
        <taxon>Pseudomonadota</taxon>
        <taxon>Betaproteobacteria</taxon>
        <taxon>Burkholderiales</taxon>
        <taxon>Comamonadaceae</taxon>
        <taxon>Acidovorax</taxon>
    </lineage>
</organism>
<evidence type="ECO:0000256" key="1">
    <source>
        <dbReference type="ARBA" id="ARBA00022448"/>
    </source>
</evidence>
<dbReference type="RefSeq" id="WP_092701559.1">
    <property type="nucleotide sequence ID" value="NZ_FNQJ01000056.1"/>
</dbReference>
<keyword evidence="1" id="KW-0813">Transport</keyword>
<keyword evidence="2" id="KW-0472">Membrane</keyword>
<dbReference type="InterPro" id="IPR003593">
    <property type="entry name" value="AAA+_ATPase"/>
</dbReference>
<dbReference type="CDD" id="cd03219">
    <property type="entry name" value="ABC_Mj1267_LivG_branched"/>
    <property type="match status" value="1"/>
</dbReference>
<dbReference type="GO" id="GO:0005524">
    <property type="term" value="F:ATP binding"/>
    <property type="evidence" value="ECO:0007669"/>
    <property type="project" value="UniProtKB-KW"/>
</dbReference>
<dbReference type="AlphaFoldDB" id="A0A1H4FDA1"/>
<evidence type="ECO:0000256" key="4">
    <source>
        <dbReference type="ARBA" id="ARBA00022840"/>
    </source>
</evidence>
<keyword evidence="2" id="KW-1003">Cell membrane</keyword>
<evidence type="ECO:0000313" key="6">
    <source>
        <dbReference type="EMBL" id="SEA95266.1"/>
    </source>
</evidence>
<dbReference type="PANTHER" id="PTHR45772:SF9">
    <property type="entry name" value="CONSERVED COMPONENT OF ABC TRANSPORTER FOR NATURAL AMINO ACIDS"/>
    <property type="match status" value="1"/>
</dbReference>
<reference evidence="7" key="1">
    <citation type="submission" date="2016-10" db="EMBL/GenBank/DDBJ databases">
        <authorList>
            <person name="Varghese N."/>
            <person name="Submissions S."/>
        </authorList>
    </citation>
    <scope>NUCLEOTIDE SEQUENCE [LARGE SCALE GENOMIC DNA]</scope>
    <source>
        <strain evidence="7">DSM 25157</strain>
    </source>
</reference>
<gene>
    <name evidence="6" type="ORF">SAMN05421875_1566</name>
</gene>
<dbReference type="SMART" id="SM00382">
    <property type="entry name" value="AAA"/>
    <property type="match status" value="1"/>
</dbReference>
<sequence length="242" mass="25960">MTTLLQVENVTVRFGGLVALNNVSFTLNPGEIVGLIGPNGAGKTTLFSTLVGLVKPSEGRIVIEGERIDGKRPHQVARHGMTKTFQNVSLFPDMNVRDNVVVAALSHSNLADARRTADAALERLGLASIADAEVADLTFPQRALVEVARAMATRARILLLDEVMAALNPAEMDAVMDVLSSLRDEGLTLFVVEHHMRAIMRLCDRILALQFGGLIASGTPAEIAANPVVIEAYLGREKSKEA</sequence>
<dbReference type="InterPro" id="IPR027417">
    <property type="entry name" value="P-loop_NTPase"/>
</dbReference>
<keyword evidence="7" id="KW-1185">Reference proteome</keyword>
<accession>A0A1H4FDA1</accession>
<protein>
    <submittedName>
        <fullName evidence="6">Branched-chain amino acid transport system ATP-binding protein</fullName>
    </submittedName>
</protein>
<dbReference type="Pfam" id="PF00005">
    <property type="entry name" value="ABC_tran"/>
    <property type="match status" value="1"/>
</dbReference>
<dbReference type="InterPro" id="IPR003439">
    <property type="entry name" value="ABC_transporter-like_ATP-bd"/>
</dbReference>
<dbReference type="Gene3D" id="3.40.50.300">
    <property type="entry name" value="P-loop containing nucleotide triphosphate hydrolases"/>
    <property type="match status" value="1"/>
</dbReference>
<evidence type="ECO:0000256" key="2">
    <source>
        <dbReference type="ARBA" id="ARBA00022475"/>
    </source>
</evidence>
<name>A0A1H4FDA1_9BURK</name>
<dbReference type="Proteomes" id="UP000199002">
    <property type="component" value="Unassembled WGS sequence"/>
</dbReference>
<dbReference type="SUPFAM" id="SSF52540">
    <property type="entry name" value="P-loop containing nucleoside triphosphate hydrolases"/>
    <property type="match status" value="1"/>
</dbReference>
<dbReference type="GO" id="GO:0016887">
    <property type="term" value="F:ATP hydrolysis activity"/>
    <property type="evidence" value="ECO:0007669"/>
    <property type="project" value="InterPro"/>
</dbReference>
<feature type="domain" description="ABC transporter" evidence="5">
    <location>
        <begin position="5"/>
        <end position="236"/>
    </location>
</feature>
<dbReference type="STRING" id="592050.SAMN05421875_1566"/>
<keyword evidence="3" id="KW-0547">Nucleotide-binding</keyword>
<evidence type="ECO:0000313" key="7">
    <source>
        <dbReference type="Proteomes" id="UP000199002"/>
    </source>
</evidence>
<keyword evidence="4 6" id="KW-0067">ATP-binding</keyword>
<dbReference type="PANTHER" id="PTHR45772">
    <property type="entry name" value="CONSERVED COMPONENT OF ABC TRANSPORTER FOR NATURAL AMINO ACIDS-RELATED"/>
    <property type="match status" value="1"/>
</dbReference>
<evidence type="ECO:0000259" key="5">
    <source>
        <dbReference type="PROSITE" id="PS50893"/>
    </source>
</evidence>
<dbReference type="GO" id="GO:0005886">
    <property type="term" value="C:plasma membrane"/>
    <property type="evidence" value="ECO:0007669"/>
    <property type="project" value="TreeGrafter"/>
</dbReference>
<dbReference type="PROSITE" id="PS50893">
    <property type="entry name" value="ABC_TRANSPORTER_2"/>
    <property type="match status" value="1"/>
</dbReference>
<dbReference type="Pfam" id="PF12399">
    <property type="entry name" value="BCA_ABC_TP_C"/>
    <property type="match status" value="1"/>
</dbReference>
<dbReference type="InterPro" id="IPR032823">
    <property type="entry name" value="BCA_ABC_TP_C"/>
</dbReference>
<dbReference type="GeneID" id="34231379"/>
<evidence type="ECO:0000256" key="3">
    <source>
        <dbReference type="ARBA" id="ARBA00022741"/>
    </source>
</evidence>
<proteinExistence type="predicted"/>